<name>A0A6J6M486_9ZZZZ</name>
<gene>
    <name evidence="5" type="ORF">UFOPK2343_00192</name>
    <name evidence="6" type="ORF">UFOPK2652_01267</name>
    <name evidence="7" type="ORF">UFOPK3128_00683</name>
    <name evidence="8" type="ORF">UFOPK3511_01202</name>
    <name evidence="9" type="ORF">UFOPK3880_00633</name>
    <name evidence="10" type="ORF">UFOPK4146_00871</name>
</gene>
<dbReference type="SMART" id="SM00560">
    <property type="entry name" value="LamGL"/>
    <property type="match status" value="1"/>
</dbReference>
<dbReference type="InterPro" id="IPR006558">
    <property type="entry name" value="LamG-like"/>
</dbReference>
<dbReference type="EMBL" id="CAEZYD010000024">
    <property type="protein sequence ID" value="CAB4718659.1"/>
    <property type="molecule type" value="Genomic_DNA"/>
</dbReference>
<dbReference type="EMBL" id="CAFBMA010000019">
    <property type="protein sequence ID" value="CAB4903651.1"/>
    <property type="molecule type" value="Genomic_DNA"/>
</dbReference>
<feature type="domain" description="LamG-like jellyroll fold" evidence="4">
    <location>
        <begin position="140"/>
        <end position="269"/>
    </location>
</feature>
<evidence type="ECO:0000313" key="9">
    <source>
        <dbReference type="EMBL" id="CAB4964053.1"/>
    </source>
</evidence>
<reference evidence="5" key="1">
    <citation type="submission" date="2020-05" db="EMBL/GenBank/DDBJ databases">
        <authorList>
            <person name="Chiriac C."/>
            <person name="Salcher M."/>
            <person name="Ghai R."/>
            <person name="Kavagutti S V."/>
        </authorList>
    </citation>
    <scope>NUCLEOTIDE SEQUENCE</scope>
</reference>
<evidence type="ECO:0000313" key="10">
    <source>
        <dbReference type="EMBL" id="CAB5030003.1"/>
    </source>
</evidence>
<evidence type="ECO:0000313" key="8">
    <source>
        <dbReference type="EMBL" id="CAB4903651.1"/>
    </source>
</evidence>
<evidence type="ECO:0000313" key="6">
    <source>
        <dbReference type="EMBL" id="CAB4718659.1"/>
    </source>
</evidence>
<dbReference type="SUPFAM" id="SSF49899">
    <property type="entry name" value="Concanavalin A-like lectins/glucanases"/>
    <property type="match status" value="1"/>
</dbReference>
<dbReference type="Pfam" id="PF13385">
    <property type="entry name" value="Laminin_G_3"/>
    <property type="match status" value="1"/>
</dbReference>
<feature type="region of interest" description="Disordered" evidence="3">
    <location>
        <begin position="32"/>
        <end position="53"/>
    </location>
</feature>
<dbReference type="EMBL" id="CAFBNU010000004">
    <property type="protein sequence ID" value="CAB4964053.1"/>
    <property type="molecule type" value="Genomic_DNA"/>
</dbReference>
<evidence type="ECO:0000256" key="1">
    <source>
        <dbReference type="ARBA" id="ARBA00022729"/>
    </source>
</evidence>
<proteinExistence type="predicted"/>
<sequence length="280" mass="29854">MFAAKKSNFALGILIFSLFVSVMPQAIAGNPPTSIPGKSPNPKCSTSSNSSPTAKVSVVKNSNKECVQLQTNLIGLWTFEGSNLGADTSGFYNLTPQSDSSQQVLPLKTSQGKYGSGLHLQQGAYLGLLGGVQGLPAGNTSFTYSAWIKPDGQGSSNGGILAYGRSGYNLCNSLRLNGWNGIWHYWYANDFGFSVDNSLVGNWSHIASTYDSSTGERKLYLNGILMNTEIPNAPDFISEDLLIGKTTADSTFSGTLDEVAIFRSALTQVQISQVMDGIYG</sequence>
<evidence type="ECO:0000256" key="2">
    <source>
        <dbReference type="ARBA" id="ARBA00023157"/>
    </source>
</evidence>
<evidence type="ECO:0000313" key="7">
    <source>
        <dbReference type="EMBL" id="CAB4819410.1"/>
    </source>
</evidence>
<dbReference type="InterPro" id="IPR013320">
    <property type="entry name" value="ConA-like_dom_sf"/>
</dbReference>
<evidence type="ECO:0000313" key="5">
    <source>
        <dbReference type="EMBL" id="CAB4668069.1"/>
    </source>
</evidence>
<protein>
    <submittedName>
        <fullName evidence="5">Unannotated protein</fullName>
    </submittedName>
</protein>
<dbReference type="Gene3D" id="2.60.120.200">
    <property type="match status" value="1"/>
</dbReference>
<dbReference type="EMBL" id="CAEZXD010000002">
    <property type="protein sequence ID" value="CAB4668069.1"/>
    <property type="molecule type" value="Genomic_DNA"/>
</dbReference>
<accession>A0A6J6M486</accession>
<keyword evidence="2" id="KW-1015">Disulfide bond</keyword>
<evidence type="ECO:0000256" key="3">
    <source>
        <dbReference type="SAM" id="MobiDB-lite"/>
    </source>
</evidence>
<feature type="compositionally biased region" description="Polar residues" evidence="3">
    <location>
        <begin position="42"/>
        <end position="53"/>
    </location>
</feature>
<evidence type="ECO:0000259" key="4">
    <source>
        <dbReference type="SMART" id="SM00560"/>
    </source>
</evidence>
<organism evidence="5">
    <name type="scientific">freshwater metagenome</name>
    <dbReference type="NCBI Taxonomy" id="449393"/>
    <lineage>
        <taxon>unclassified sequences</taxon>
        <taxon>metagenomes</taxon>
        <taxon>ecological metagenomes</taxon>
    </lineage>
</organism>
<dbReference type="EMBL" id="CAFBPT010000005">
    <property type="protein sequence ID" value="CAB5030003.1"/>
    <property type="molecule type" value="Genomic_DNA"/>
</dbReference>
<dbReference type="EMBL" id="CAFAAZ010000004">
    <property type="protein sequence ID" value="CAB4819410.1"/>
    <property type="molecule type" value="Genomic_DNA"/>
</dbReference>
<dbReference type="AlphaFoldDB" id="A0A6J6M486"/>
<keyword evidence="1" id="KW-0732">Signal</keyword>